<dbReference type="SUPFAM" id="SSF89919">
    <property type="entry name" value="Ribosome-binding factor A, RbfA"/>
    <property type="match status" value="1"/>
</dbReference>
<keyword evidence="4" id="KW-1185">Reference proteome</keyword>
<keyword evidence="1 2" id="KW-0690">Ribosome biogenesis</keyword>
<dbReference type="KEGG" id="tta:Theth_0966"/>
<comment type="function">
    <text evidence="2">One of several proteins that assist in the late maturation steps of the functional core of the 30S ribosomal subunit. Associates with free 30S ribosomal subunits (but not with 30S subunits that are part of 70S ribosomes or polysomes). Required for efficient processing of 16S rRNA. May interact with the 5'-terminal helix region of 16S rRNA.</text>
</comment>
<dbReference type="OrthoDB" id="46605at2"/>
<dbReference type="Proteomes" id="UP000006804">
    <property type="component" value="Chromosome"/>
</dbReference>
<comment type="subunit">
    <text evidence="2">Monomer. Binds 30S ribosomal subunits, but not 50S ribosomal subunits or 70S ribosomes.</text>
</comment>
<dbReference type="GO" id="GO:0005829">
    <property type="term" value="C:cytosol"/>
    <property type="evidence" value="ECO:0007669"/>
    <property type="project" value="TreeGrafter"/>
</dbReference>
<comment type="similarity">
    <text evidence="2">Belongs to the RbfA family.</text>
</comment>
<dbReference type="InterPro" id="IPR000238">
    <property type="entry name" value="RbfA"/>
</dbReference>
<dbReference type="InterPro" id="IPR020053">
    <property type="entry name" value="Ribosome-bd_factorA_CS"/>
</dbReference>
<dbReference type="HOGENOM" id="CLU_089475_6_5_0"/>
<dbReference type="RefSeq" id="WP_013932269.1">
    <property type="nucleotide sequence ID" value="NC_015707.1"/>
</dbReference>
<organism evidence="3 4">
    <name type="scientific">Pseudothermotoga thermarum DSM 5069</name>
    <dbReference type="NCBI Taxonomy" id="688269"/>
    <lineage>
        <taxon>Bacteria</taxon>
        <taxon>Thermotogati</taxon>
        <taxon>Thermotogota</taxon>
        <taxon>Thermotogae</taxon>
        <taxon>Thermotogales</taxon>
        <taxon>Thermotogaceae</taxon>
        <taxon>Pseudothermotoga</taxon>
    </lineage>
</organism>
<dbReference type="PROSITE" id="PS01319">
    <property type="entry name" value="RBFA"/>
    <property type="match status" value="1"/>
</dbReference>
<name>F7YYL7_9THEM</name>
<dbReference type="EMBL" id="CP002351">
    <property type="protein sequence ID" value="AEH51049.1"/>
    <property type="molecule type" value="Genomic_DNA"/>
</dbReference>
<evidence type="ECO:0000256" key="1">
    <source>
        <dbReference type="ARBA" id="ARBA00022517"/>
    </source>
</evidence>
<dbReference type="STRING" id="688269.Theth_0966"/>
<dbReference type="InterPro" id="IPR015946">
    <property type="entry name" value="KH_dom-like_a/b"/>
</dbReference>
<reference evidence="3 4" key="1">
    <citation type="submission" date="2010-11" db="EMBL/GenBank/DDBJ databases">
        <title>The complete genome of Thermotoga thermarum DSM 5069.</title>
        <authorList>
            <consortium name="US DOE Joint Genome Institute (JGI-PGF)"/>
            <person name="Lucas S."/>
            <person name="Copeland A."/>
            <person name="Lapidus A."/>
            <person name="Bruce D."/>
            <person name="Goodwin L."/>
            <person name="Pitluck S."/>
            <person name="Kyrpides N."/>
            <person name="Mavromatis K."/>
            <person name="Ivanova N."/>
            <person name="Zeytun A."/>
            <person name="Brettin T."/>
            <person name="Detter J.C."/>
            <person name="Tapia R."/>
            <person name="Han C."/>
            <person name="Land M."/>
            <person name="Hauser L."/>
            <person name="Markowitz V."/>
            <person name="Cheng J.-F."/>
            <person name="Hugenholtz P."/>
            <person name="Woyke T."/>
            <person name="Wu D."/>
            <person name="Spring S."/>
            <person name="Schroeder M."/>
            <person name="Brambilla E."/>
            <person name="Klenk H.-P."/>
            <person name="Eisen J.A."/>
        </authorList>
    </citation>
    <scope>NUCLEOTIDE SEQUENCE [LARGE SCALE GENOMIC DNA]</scope>
    <source>
        <strain evidence="3 4">DSM 5069</strain>
    </source>
</reference>
<gene>
    <name evidence="2" type="primary">rbfA</name>
    <name evidence="3" type="ORF">Theth_0966</name>
</gene>
<dbReference type="HAMAP" id="MF_00003">
    <property type="entry name" value="RbfA"/>
    <property type="match status" value="1"/>
</dbReference>
<dbReference type="Pfam" id="PF02033">
    <property type="entry name" value="RBFA"/>
    <property type="match status" value="1"/>
</dbReference>
<dbReference type="Gene3D" id="3.30.300.20">
    <property type="match status" value="1"/>
</dbReference>
<dbReference type="InterPro" id="IPR023799">
    <property type="entry name" value="RbfA_dom_sf"/>
</dbReference>
<protein>
    <recommendedName>
        <fullName evidence="2">Ribosome-binding factor A</fullName>
    </recommendedName>
</protein>
<dbReference type="NCBIfam" id="TIGR00082">
    <property type="entry name" value="rbfA"/>
    <property type="match status" value="1"/>
</dbReference>
<dbReference type="PANTHER" id="PTHR33515:SF1">
    <property type="entry name" value="RIBOSOME-BINDING FACTOR A, CHLOROPLASTIC-RELATED"/>
    <property type="match status" value="1"/>
</dbReference>
<dbReference type="GO" id="GO:0043024">
    <property type="term" value="F:ribosomal small subunit binding"/>
    <property type="evidence" value="ECO:0007669"/>
    <property type="project" value="TreeGrafter"/>
</dbReference>
<evidence type="ECO:0000313" key="3">
    <source>
        <dbReference type="EMBL" id="AEH51049.1"/>
    </source>
</evidence>
<proteinExistence type="inferred from homology"/>
<dbReference type="GO" id="GO:0030490">
    <property type="term" value="P:maturation of SSU-rRNA"/>
    <property type="evidence" value="ECO:0007669"/>
    <property type="project" value="UniProtKB-UniRule"/>
</dbReference>
<sequence>MKPDYRKAMIESEIVKLVMEAIRQAKDPKIAGKLITVSRAELSKDKRYVDVYISVVGDENERKNLVEHMNKIKGYFRSYIAQNLDIYAVPDIRFKEDKGIEASVRVHSLLEKLKEDKKGERNSAG</sequence>
<dbReference type="eggNOG" id="COG0858">
    <property type="taxonomic scope" value="Bacteria"/>
</dbReference>
<dbReference type="PANTHER" id="PTHR33515">
    <property type="entry name" value="RIBOSOME-BINDING FACTOR A, CHLOROPLASTIC-RELATED"/>
    <property type="match status" value="1"/>
</dbReference>
<comment type="subcellular location">
    <subcellularLocation>
        <location evidence="2">Cytoplasm</location>
    </subcellularLocation>
</comment>
<keyword evidence="2" id="KW-0963">Cytoplasm</keyword>
<evidence type="ECO:0000256" key="2">
    <source>
        <dbReference type="HAMAP-Rule" id="MF_00003"/>
    </source>
</evidence>
<accession>F7YYL7</accession>
<evidence type="ECO:0000313" key="4">
    <source>
        <dbReference type="Proteomes" id="UP000006804"/>
    </source>
</evidence>
<dbReference type="AlphaFoldDB" id="F7YYL7"/>
<dbReference type="PATRIC" id="fig|688269.3.peg.990"/>